<dbReference type="GO" id="GO:0015074">
    <property type="term" value="P:DNA integration"/>
    <property type="evidence" value="ECO:0007669"/>
    <property type="project" value="InterPro"/>
</dbReference>
<dbReference type="EMBL" id="JACGWL010000636">
    <property type="protein sequence ID" value="KAK4382878.1"/>
    <property type="molecule type" value="Genomic_DNA"/>
</dbReference>
<proteinExistence type="predicted"/>
<dbReference type="Proteomes" id="UP001289374">
    <property type="component" value="Unassembled WGS sequence"/>
</dbReference>
<evidence type="ECO:0000313" key="2">
    <source>
        <dbReference type="EMBL" id="KAK4382878.1"/>
    </source>
</evidence>
<dbReference type="InterPro" id="IPR001584">
    <property type="entry name" value="Integrase_cat-core"/>
</dbReference>
<dbReference type="InterPro" id="IPR036397">
    <property type="entry name" value="RNaseH_sf"/>
</dbReference>
<gene>
    <name evidence="2" type="ORF">Sango_2830900</name>
</gene>
<protein>
    <recommendedName>
        <fullName evidence="1">Integrase catalytic domain-containing protein</fullName>
    </recommendedName>
</protein>
<comment type="caution">
    <text evidence="2">The sequence shown here is derived from an EMBL/GenBank/DDBJ whole genome shotgun (WGS) entry which is preliminary data.</text>
</comment>
<dbReference type="PANTHER" id="PTHR47266">
    <property type="entry name" value="ENDONUCLEASE-RELATED"/>
    <property type="match status" value="1"/>
</dbReference>
<organism evidence="2 3">
    <name type="scientific">Sesamum angolense</name>
    <dbReference type="NCBI Taxonomy" id="2727404"/>
    <lineage>
        <taxon>Eukaryota</taxon>
        <taxon>Viridiplantae</taxon>
        <taxon>Streptophyta</taxon>
        <taxon>Embryophyta</taxon>
        <taxon>Tracheophyta</taxon>
        <taxon>Spermatophyta</taxon>
        <taxon>Magnoliopsida</taxon>
        <taxon>eudicotyledons</taxon>
        <taxon>Gunneridae</taxon>
        <taxon>Pentapetalae</taxon>
        <taxon>asterids</taxon>
        <taxon>lamiids</taxon>
        <taxon>Lamiales</taxon>
        <taxon>Pedaliaceae</taxon>
        <taxon>Sesamum</taxon>
    </lineage>
</organism>
<dbReference type="InterPro" id="IPR052160">
    <property type="entry name" value="Gypsy_RT_Integrase-like"/>
</dbReference>
<sequence>MYFDGAFHNEGGSAGVVFEYQALIFGLEIVADAKLHFCIKRMGYYWPTMVKDCLDCARTYQAFQFHANLIHQPPKSLHPTVASWPFNAWGLDVVGPLTKSFGGYLYILAAIDYFSKWAETVPLKELKKENVVDFIFTQIIYRYAVSRYIITDNGKPFCNSLIDKLC</sequence>
<feature type="domain" description="Integrase catalytic" evidence="1">
    <location>
        <begin position="81"/>
        <end position="166"/>
    </location>
</feature>
<keyword evidence="3" id="KW-1185">Reference proteome</keyword>
<dbReference type="PROSITE" id="PS50994">
    <property type="entry name" value="INTEGRASE"/>
    <property type="match status" value="1"/>
</dbReference>
<accession>A0AAE1T795</accession>
<dbReference type="GO" id="GO:0003676">
    <property type="term" value="F:nucleic acid binding"/>
    <property type="evidence" value="ECO:0007669"/>
    <property type="project" value="InterPro"/>
</dbReference>
<reference evidence="2" key="1">
    <citation type="submission" date="2020-06" db="EMBL/GenBank/DDBJ databases">
        <authorList>
            <person name="Li T."/>
            <person name="Hu X."/>
            <person name="Zhang T."/>
            <person name="Song X."/>
            <person name="Zhang H."/>
            <person name="Dai N."/>
            <person name="Sheng W."/>
            <person name="Hou X."/>
            <person name="Wei L."/>
        </authorList>
    </citation>
    <scope>NUCLEOTIDE SEQUENCE</scope>
    <source>
        <strain evidence="2">K16</strain>
        <tissue evidence="2">Leaf</tissue>
    </source>
</reference>
<evidence type="ECO:0000313" key="3">
    <source>
        <dbReference type="Proteomes" id="UP001289374"/>
    </source>
</evidence>
<dbReference type="InterPro" id="IPR012337">
    <property type="entry name" value="RNaseH-like_sf"/>
</dbReference>
<reference evidence="2" key="2">
    <citation type="journal article" date="2024" name="Plant">
        <title>Genomic evolution and insights into agronomic trait innovations of Sesamum species.</title>
        <authorList>
            <person name="Miao H."/>
            <person name="Wang L."/>
            <person name="Qu L."/>
            <person name="Liu H."/>
            <person name="Sun Y."/>
            <person name="Le M."/>
            <person name="Wang Q."/>
            <person name="Wei S."/>
            <person name="Zheng Y."/>
            <person name="Lin W."/>
            <person name="Duan Y."/>
            <person name="Cao H."/>
            <person name="Xiong S."/>
            <person name="Wang X."/>
            <person name="Wei L."/>
            <person name="Li C."/>
            <person name="Ma Q."/>
            <person name="Ju M."/>
            <person name="Zhao R."/>
            <person name="Li G."/>
            <person name="Mu C."/>
            <person name="Tian Q."/>
            <person name="Mei H."/>
            <person name="Zhang T."/>
            <person name="Gao T."/>
            <person name="Zhang H."/>
        </authorList>
    </citation>
    <scope>NUCLEOTIDE SEQUENCE</scope>
    <source>
        <strain evidence="2">K16</strain>
    </source>
</reference>
<dbReference type="SUPFAM" id="SSF53098">
    <property type="entry name" value="Ribonuclease H-like"/>
    <property type="match status" value="1"/>
</dbReference>
<evidence type="ECO:0000259" key="1">
    <source>
        <dbReference type="PROSITE" id="PS50994"/>
    </source>
</evidence>
<dbReference type="Gene3D" id="3.30.420.10">
    <property type="entry name" value="Ribonuclease H-like superfamily/Ribonuclease H"/>
    <property type="match status" value="1"/>
</dbReference>
<dbReference type="AlphaFoldDB" id="A0AAE1T795"/>
<name>A0AAE1T795_9LAMI</name>